<dbReference type="Proteomes" id="UP000199076">
    <property type="component" value="Unassembled WGS sequence"/>
</dbReference>
<name>A0A1G7GU02_9EURY</name>
<sequence length="299" mass="33025">MFADDAGRGPLQRAFLRAIQAVGRRLDYGTHVYDHEWDLLVVLDSCRPDALATVGAPFPFVDEIDRRRSVGSCSSEWLTRTFGAERADAVAETAMVTGNTWTDRYLDADAFAALDEVWKYAWDDDIGTVRAAAITDRAVALARNRNPERLVVHYMQPHHPFVPDPVTGDAGMARTGNRSSDTNPWVALRRGEVSVERVWRAYEANLRYALESVGVLLDNVTADRAVITADHANLLGEWGLYGHPMHAPVPALVTVPWVETEGRDRGTFDPTLSPPEPLPVGRVYGTGDATDRLAALGYR</sequence>
<dbReference type="AlphaFoldDB" id="A0A1G7GU02"/>
<evidence type="ECO:0000313" key="2">
    <source>
        <dbReference type="EMBL" id="SDE91581.1"/>
    </source>
</evidence>
<dbReference type="SUPFAM" id="SSF53649">
    <property type="entry name" value="Alkaline phosphatase-like"/>
    <property type="match status" value="1"/>
</dbReference>
<feature type="region of interest" description="Disordered" evidence="1">
    <location>
        <begin position="264"/>
        <end position="284"/>
    </location>
</feature>
<dbReference type="STRING" id="660518.SAMN05216218_102183"/>
<dbReference type="InterPro" id="IPR017850">
    <property type="entry name" value="Alkaline_phosphatase_core_sf"/>
</dbReference>
<organism evidence="2 3">
    <name type="scientific">Halorientalis regularis</name>
    <dbReference type="NCBI Taxonomy" id="660518"/>
    <lineage>
        <taxon>Archaea</taxon>
        <taxon>Methanobacteriati</taxon>
        <taxon>Methanobacteriota</taxon>
        <taxon>Stenosarchaea group</taxon>
        <taxon>Halobacteria</taxon>
        <taxon>Halobacteriales</taxon>
        <taxon>Haloarculaceae</taxon>
        <taxon>Halorientalis</taxon>
    </lineage>
</organism>
<gene>
    <name evidence="2" type="ORF">SAMN05216218_102183</name>
</gene>
<evidence type="ECO:0000313" key="3">
    <source>
        <dbReference type="Proteomes" id="UP000199076"/>
    </source>
</evidence>
<dbReference type="Gene3D" id="3.40.720.10">
    <property type="entry name" value="Alkaline Phosphatase, subunit A"/>
    <property type="match status" value="1"/>
</dbReference>
<dbReference type="EMBL" id="FNBK01000002">
    <property type="protein sequence ID" value="SDE91581.1"/>
    <property type="molecule type" value="Genomic_DNA"/>
</dbReference>
<keyword evidence="3" id="KW-1185">Reference proteome</keyword>
<dbReference type="RefSeq" id="WP_092688016.1">
    <property type="nucleotide sequence ID" value="NZ_FNBK01000002.1"/>
</dbReference>
<proteinExistence type="predicted"/>
<dbReference type="OrthoDB" id="100846at2157"/>
<evidence type="ECO:0008006" key="4">
    <source>
        <dbReference type="Google" id="ProtNLM"/>
    </source>
</evidence>
<evidence type="ECO:0000256" key="1">
    <source>
        <dbReference type="SAM" id="MobiDB-lite"/>
    </source>
</evidence>
<protein>
    <recommendedName>
        <fullName evidence="4">Sulfatase</fullName>
    </recommendedName>
</protein>
<accession>A0A1G7GU02</accession>
<reference evidence="3" key="1">
    <citation type="submission" date="2016-10" db="EMBL/GenBank/DDBJ databases">
        <authorList>
            <person name="Varghese N."/>
            <person name="Submissions S."/>
        </authorList>
    </citation>
    <scope>NUCLEOTIDE SEQUENCE [LARGE SCALE GENOMIC DNA]</scope>
    <source>
        <strain evidence="3">IBRC-M 10760</strain>
    </source>
</reference>